<comment type="caution">
    <text evidence="5">The sequence shown here is derived from an EMBL/GenBank/DDBJ whole genome shotgun (WGS) entry which is preliminary data.</text>
</comment>
<keyword evidence="6" id="KW-1185">Reference proteome</keyword>
<dbReference type="AlphaFoldDB" id="A0A011MRB9"/>
<dbReference type="CDD" id="cd00293">
    <property type="entry name" value="USP-like"/>
    <property type="match status" value="1"/>
</dbReference>
<evidence type="ECO:0000313" key="6">
    <source>
        <dbReference type="Proteomes" id="UP000020218"/>
    </source>
</evidence>
<dbReference type="InterPro" id="IPR006016">
    <property type="entry name" value="UspA"/>
</dbReference>
<dbReference type="Gene3D" id="3.40.50.620">
    <property type="entry name" value="HUPs"/>
    <property type="match status" value="1"/>
</dbReference>
<proteinExistence type="inferred from homology"/>
<evidence type="ECO:0000256" key="2">
    <source>
        <dbReference type="ARBA" id="ARBA00022741"/>
    </source>
</evidence>
<dbReference type="PRINTS" id="PR01438">
    <property type="entry name" value="UNVRSLSTRESS"/>
</dbReference>
<comment type="similarity">
    <text evidence="1">Belongs to the universal stress protein A family.</text>
</comment>
<evidence type="ECO:0000259" key="4">
    <source>
        <dbReference type="Pfam" id="PF00582"/>
    </source>
</evidence>
<evidence type="ECO:0000256" key="1">
    <source>
        <dbReference type="ARBA" id="ARBA00008791"/>
    </source>
</evidence>
<dbReference type="GO" id="GO:0005524">
    <property type="term" value="F:ATP binding"/>
    <property type="evidence" value="ECO:0007669"/>
    <property type="project" value="UniProtKB-KW"/>
</dbReference>
<keyword evidence="2" id="KW-0547">Nucleotide-binding</keyword>
<sequence>MAENKQGESRPSGHGRGPILVAVDFSAHSEAALLLASDLADGLGVRLVVLHVVHDPLNMPGYYARMARKKTLTRMEDIAGEMLDAFLAEAKKKHPQRQALQKPEVLLVKGIPVTRILQVAQKQKAGLLVLGSKGMTGLRHLLLGSVAEQVVSLARLPVTIVKELVKD</sequence>
<name>A0A011MRB9_9PROT</name>
<dbReference type="SUPFAM" id="SSF52402">
    <property type="entry name" value="Adenine nucleotide alpha hydrolases-like"/>
    <property type="match status" value="1"/>
</dbReference>
<dbReference type="EMBL" id="JFAX01000027">
    <property type="protein sequence ID" value="EXI65136.1"/>
    <property type="molecule type" value="Genomic_DNA"/>
</dbReference>
<gene>
    <name evidence="5" type="ORF">AW08_03408</name>
</gene>
<dbReference type="InterPro" id="IPR014729">
    <property type="entry name" value="Rossmann-like_a/b/a_fold"/>
</dbReference>
<dbReference type="PANTHER" id="PTHR46268">
    <property type="entry name" value="STRESS RESPONSE PROTEIN NHAX"/>
    <property type="match status" value="1"/>
</dbReference>
<dbReference type="STRING" id="1454001.AW08_03408"/>
<dbReference type="Proteomes" id="UP000020218">
    <property type="component" value="Unassembled WGS sequence"/>
</dbReference>
<reference evidence="5" key="1">
    <citation type="submission" date="2014-02" db="EMBL/GenBank/DDBJ databases">
        <title>Expanding our view of genomic diversity in Candidatus Accumulibacter clades.</title>
        <authorList>
            <person name="Skennerton C.T."/>
            <person name="Barr J.J."/>
            <person name="Slater F.R."/>
            <person name="Bond P.L."/>
            <person name="Tyson G.W."/>
        </authorList>
    </citation>
    <scope>NUCLEOTIDE SEQUENCE [LARGE SCALE GENOMIC DNA]</scope>
</reference>
<dbReference type="PATRIC" id="fig|1454001.3.peg.3448"/>
<accession>A0A011MRB9</accession>
<organism evidence="5 6">
    <name type="scientific">Candidatus Accumulibacter adjunctus</name>
    <dbReference type="NCBI Taxonomy" id="1454001"/>
    <lineage>
        <taxon>Bacteria</taxon>
        <taxon>Pseudomonadati</taxon>
        <taxon>Pseudomonadota</taxon>
        <taxon>Betaproteobacteria</taxon>
        <taxon>Candidatus Accumulibacter</taxon>
    </lineage>
</organism>
<dbReference type="Pfam" id="PF00582">
    <property type="entry name" value="Usp"/>
    <property type="match status" value="1"/>
</dbReference>
<dbReference type="InterPro" id="IPR006015">
    <property type="entry name" value="Universal_stress_UspA"/>
</dbReference>
<feature type="domain" description="UspA" evidence="4">
    <location>
        <begin position="18"/>
        <end position="162"/>
    </location>
</feature>
<protein>
    <submittedName>
        <fullName evidence="5">Universal stress protein</fullName>
    </submittedName>
</protein>
<evidence type="ECO:0000313" key="5">
    <source>
        <dbReference type="EMBL" id="EXI65136.1"/>
    </source>
</evidence>
<evidence type="ECO:0000256" key="3">
    <source>
        <dbReference type="ARBA" id="ARBA00022840"/>
    </source>
</evidence>
<keyword evidence="3" id="KW-0067">ATP-binding</keyword>
<dbReference type="PANTHER" id="PTHR46268:SF27">
    <property type="entry name" value="UNIVERSAL STRESS PROTEIN RV2623"/>
    <property type="match status" value="1"/>
</dbReference>